<dbReference type="EMBL" id="LXQA010082395">
    <property type="protein sequence ID" value="MCI12013.1"/>
    <property type="molecule type" value="Genomic_DNA"/>
</dbReference>
<dbReference type="AlphaFoldDB" id="A0A392PIV7"/>
<keyword evidence="2" id="KW-1185">Reference proteome</keyword>
<reference evidence="1 2" key="1">
    <citation type="journal article" date="2018" name="Front. Plant Sci.">
        <title>Red Clover (Trifolium pratense) and Zigzag Clover (T. medium) - A Picture of Genomic Similarities and Differences.</title>
        <authorList>
            <person name="Dluhosova J."/>
            <person name="Istvanek J."/>
            <person name="Nedelnik J."/>
            <person name="Repkova J."/>
        </authorList>
    </citation>
    <scope>NUCLEOTIDE SEQUENCE [LARGE SCALE GENOMIC DNA]</scope>
    <source>
        <strain evidence="2">cv. 10/8</strain>
        <tissue evidence="1">Leaf</tissue>
    </source>
</reference>
<dbReference type="Proteomes" id="UP000265520">
    <property type="component" value="Unassembled WGS sequence"/>
</dbReference>
<proteinExistence type="predicted"/>
<name>A0A392PIV7_9FABA</name>
<evidence type="ECO:0000313" key="1">
    <source>
        <dbReference type="EMBL" id="MCI12013.1"/>
    </source>
</evidence>
<accession>A0A392PIV7</accession>
<feature type="non-terminal residue" evidence="1">
    <location>
        <position position="254"/>
    </location>
</feature>
<sequence>FEEGREDLVAGDGVFLENNQFLALTWLEGEDLGEIQEGKADKSTSAVKSRNRRLVKSGSRLPCDLVNLGDVAVISNEESNGPISLWASKNSQDQPNVLVINKGKGILEDFGEVAMKDRELFIGGTSSYVFGPNGPSQNLFYEFQFVKLLKNKEVAQLEVEYNKELSLEKICVKSHRKKIKKLEGSGNSAMNALFSGTTKTGRFVKAALEGVGGRQQKNKNKKGRKGRSKELYVEEEVSISDVSTDMGLSKGNGG</sequence>
<feature type="non-terminal residue" evidence="1">
    <location>
        <position position="1"/>
    </location>
</feature>
<organism evidence="1 2">
    <name type="scientific">Trifolium medium</name>
    <dbReference type="NCBI Taxonomy" id="97028"/>
    <lineage>
        <taxon>Eukaryota</taxon>
        <taxon>Viridiplantae</taxon>
        <taxon>Streptophyta</taxon>
        <taxon>Embryophyta</taxon>
        <taxon>Tracheophyta</taxon>
        <taxon>Spermatophyta</taxon>
        <taxon>Magnoliopsida</taxon>
        <taxon>eudicotyledons</taxon>
        <taxon>Gunneridae</taxon>
        <taxon>Pentapetalae</taxon>
        <taxon>rosids</taxon>
        <taxon>fabids</taxon>
        <taxon>Fabales</taxon>
        <taxon>Fabaceae</taxon>
        <taxon>Papilionoideae</taxon>
        <taxon>50 kb inversion clade</taxon>
        <taxon>NPAAA clade</taxon>
        <taxon>Hologalegina</taxon>
        <taxon>IRL clade</taxon>
        <taxon>Trifolieae</taxon>
        <taxon>Trifolium</taxon>
    </lineage>
</organism>
<evidence type="ECO:0000313" key="2">
    <source>
        <dbReference type="Proteomes" id="UP000265520"/>
    </source>
</evidence>
<protein>
    <submittedName>
        <fullName evidence="1">Uncharacterized protein</fullName>
    </submittedName>
</protein>
<comment type="caution">
    <text evidence="1">The sequence shown here is derived from an EMBL/GenBank/DDBJ whole genome shotgun (WGS) entry which is preliminary data.</text>
</comment>